<dbReference type="SUPFAM" id="SSF46689">
    <property type="entry name" value="Homeodomain-like"/>
    <property type="match status" value="1"/>
</dbReference>
<dbReference type="InterPro" id="IPR036271">
    <property type="entry name" value="Tet_transcr_reg_TetR-rel_C_sf"/>
</dbReference>
<keyword evidence="7" id="KW-1185">Reference proteome</keyword>
<evidence type="ECO:0000313" key="6">
    <source>
        <dbReference type="EMBL" id="MFC7616116.1"/>
    </source>
</evidence>
<dbReference type="Proteomes" id="UP001596512">
    <property type="component" value="Unassembled WGS sequence"/>
</dbReference>
<evidence type="ECO:0000256" key="2">
    <source>
        <dbReference type="ARBA" id="ARBA00023125"/>
    </source>
</evidence>
<dbReference type="InterPro" id="IPR001647">
    <property type="entry name" value="HTH_TetR"/>
</dbReference>
<comment type="caution">
    <text evidence="6">The sequence shown here is derived from an EMBL/GenBank/DDBJ whole genome shotgun (WGS) entry which is preliminary data.</text>
</comment>
<dbReference type="PANTHER" id="PTHR30055:SF220">
    <property type="entry name" value="TETR-FAMILY REGULATORY PROTEIN"/>
    <property type="match status" value="1"/>
</dbReference>
<keyword evidence="3" id="KW-0804">Transcription</keyword>
<proteinExistence type="predicted"/>
<dbReference type="InterPro" id="IPR025996">
    <property type="entry name" value="MT1864/Rv1816-like_C"/>
</dbReference>
<name>A0ABW2TTJ3_9PSEU</name>
<evidence type="ECO:0000256" key="1">
    <source>
        <dbReference type="ARBA" id="ARBA00023015"/>
    </source>
</evidence>
<sequence length="181" mass="19276">MDTPGYHHGNLRRALLDAAIEAITESGPTAWSLRDLARRAGVSHAAPVHHFGDKAGLATAVAAEGYTLFADALEAAPGGFAELGVAYVRFAITHRAHFEVMFRPELYRADDPEVAAARARATDVLTRGARTVSPDADRAYAVAAWSAAHGFAHLWLSGALTHDGDPETLARTAFRAMFTPG</sequence>
<dbReference type="InterPro" id="IPR050109">
    <property type="entry name" value="HTH-type_TetR-like_transc_reg"/>
</dbReference>
<dbReference type="PANTHER" id="PTHR30055">
    <property type="entry name" value="HTH-TYPE TRANSCRIPTIONAL REGULATOR RUTR"/>
    <property type="match status" value="1"/>
</dbReference>
<evidence type="ECO:0000313" key="7">
    <source>
        <dbReference type="Proteomes" id="UP001596512"/>
    </source>
</evidence>
<keyword evidence="2 4" id="KW-0238">DNA-binding</keyword>
<dbReference type="InterPro" id="IPR009057">
    <property type="entry name" value="Homeodomain-like_sf"/>
</dbReference>
<organism evidence="6 7">
    <name type="scientific">Actinokineospora soli</name>
    <dbReference type="NCBI Taxonomy" id="1048753"/>
    <lineage>
        <taxon>Bacteria</taxon>
        <taxon>Bacillati</taxon>
        <taxon>Actinomycetota</taxon>
        <taxon>Actinomycetes</taxon>
        <taxon>Pseudonocardiales</taxon>
        <taxon>Pseudonocardiaceae</taxon>
        <taxon>Actinokineospora</taxon>
    </lineage>
</organism>
<feature type="domain" description="HTH tetR-type" evidence="5">
    <location>
        <begin position="9"/>
        <end position="69"/>
    </location>
</feature>
<feature type="DNA-binding region" description="H-T-H motif" evidence="4">
    <location>
        <begin position="32"/>
        <end position="51"/>
    </location>
</feature>
<dbReference type="Pfam" id="PF00440">
    <property type="entry name" value="TetR_N"/>
    <property type="match status" value="1"/>
</dbReference>
<dbReference type="EMBL" id="JBHTEY010000004">
    <property type="protein sequence ID" value="MFC7616116.1"/>
    <property type="molecule type" value="Genomic_DNA"/>
</dbReference>
<evidence type="ECO:0000256" key="3">
    <source>
        <dbReference type="ARBA" id="ARBA00023163"/>
    </source>
</evidence>
<dbReference type="Pfam" id="PF13305">
    <property type="entry name" value="TetR_C_33"/>
    <property type="match status" value="1"/>
</dbReference>
<dbReference type="SUPFAM" id="SSF48498">
    <property type="entry name" value="Tetracyclin repressor-like, C-terminal domain"/>
    <property type="match status" value="1"/>
</dbReference>
<evidence type="ECO:0000259" key="5">
    <source>
        <dbReference type="PROSITE" id="PS50977"/>
    </source>
</evidence>
<dbReference type="PROSITE" id="PS50977">
    <property type="entry name" value="HTH_TETR_2"/>
    <property type="match status" value="1"/>
</dbReference>
<evidence type="ECO:0000256" key="4">
    <source>
        <dbReference type="PROSITE-ProRule" id="PRU00335"/>
    </source>
</evidence>
<gene>
    <name evidence="6" type="ORF">ACFQV2_24245</name>
</gene>
<protein>
    <submittedName>
        <fullName evidence="6">TetR/AcrR family transcriptional regulator</fullName>
    </submittedName>
</protein>
<dbReference type="Gene3D" id="1.10.357.10">
    <property type="entry name" value="Tetracycline Repressor, domain 2"/>
    <property type="match status" value="1"/>
</dbReference>
<reference evidence="7" key="1">
    <citation type="journal article" date="2019" name="Int. J. Syst. Evol. Microbiol.">
        <title>The Global Catalogue of Microorganisms (GCM) 10K type strain sequencing project: providing services to taxonomists for standard genome sequencing and annotation.</title>
        <authorList>
            <consortium name="The Broad Institute Genomics Platform"/>
            <consortium name="The Broad Institute Genome Sequencing Center for Infectious Disease"/>
            <person name="Wu L."/>
            <person name="Ma J."/>
        </authorList>
    </citation>
    <scope>NUCLEOTIDE SEQUENCE [LARGE SCALE GENOMIC DNA]</scope>
    <source>
        <strain evidence="7">JCM 17695</strain>
    </source>
</reference>
<keyword evidence="1" id="KW-0805">Transcription regulation</keyword>
<accession>A0ABW2TTJ3</accession>
<dbReference type="PRINTS" id="PR00455">
    <property type="entry name" value="HTHTETR"/>
</dbReference>